<reference evidence="6 7" key="1">
    <citation type="submission" date="2024-04" db="EMBL/GenBank/DDBJ databases">
        <title>draft genome sequnece of Paenibacillus filicis.</title>
        <authorList>
            <person name="Kim D.-U."/>
        </authorList>
    </citation>
    <scope>NUCLEOTIDE SEQUENCE [LARGE SCALE GENOMIC DNA]</scope>
    <source>
        <strain evidence="6 7">KACC14197</strain>
    </source>
</reference>
<evidence type="ECO:0000256" key="3">
    <source>
        <dbReference type="ARBA" id="ARBA00022630"/>
    </source>
</evidence>
<sequence>MLFDCAIIGGGPAGLNAALVLGRARRRVILFDDSKPRHAVTRASHGFITRDGISPGEFRQAAYRDLSRYPAVQRSPRRIVGVNPSSGFRLTTDLGESYAARTLLLATGLQESLPSVPGIRDYYGISLFNCPYCDGWELQGQPLVVISEQPQAFAMARTVSQWSRDLLVCTNGRGCLTDSQIRELRQKGIGVYEQPIRSLQGANGRLHSLQLEDGQVLERSGGFVATTWFQAAPFGRALGCRITPQGGLITDGFGRTSAPGVYAAGDISGTSPSQLIVAAAEGSRAAIGINTDLTRLDF</sequence>
<comment type="caution">
    <text evidence="6">The sequence shown here is derived from an EMBL/GenBank/DDBJ whole genome shotgun (WGS) entry which is preliminary data.</text>
</comment>
<keyword evidence="3" id="KW-0285">Flavoprotein</keyword>
<evidence type="ECO:0000313" key="7">
    <source>
        <dbReference type="Proteomes" id="UP001469365"/>
    </source>
</evidence>
<dbReference type="SUPFAM" id="SSF51905">
    <property type="entry name" value="FAD/NAD(P)-binding domain"/>
    <property type="match status" value="1"/>
</dbReference>
<comment type="subunit">
    <text evidence="2">Homodimer.</text>
</comment>
<proteinExistence type="predicted"/>
<dbReference type="Pfam" id="PF07992">
    <property type="entry name" value="Pyr_redox_2"/>
    <property type="match status" value="1"/>
</dbReference>
<dbReference type="PRINTS" id="PR00469">
    <property type="entry name" value="PNDRDTASEII"/>
</dbReference>
<accession>A0ABU9DJS7</accession>
<evidence type="ECO:0000259" key="5">
    <source>
        <dbReference type="Pfam" id="PF07992"/>
    </source>
</evidence>
<evidence type="ECO:0000256" key="2">
    <source>
        <dbReference type="ARBA" id="ARBA00011738"/>
    </source>
</evidence>
<dbReference type="InterPro" id="IPR050097">
    <property type="entry name" value="Ferredoxin-NADP_redctase_2"/>
</dbReference>
<name>A0ABU9DJS7_9BACL</name>
<dbReference type="PRINTS" id="PR00368">
    <property type="entry name" value="FADPNR"/>
</dbReference>
<gene>
    <name evidence="6" type="ORF">WMW72_14500</name>
</gene>
<dbReference type="Proteomes" id="UP001469365">
    <property type="component" value="Unassembled WGS sequence"/>
</dbReference>
<dbReference type="PANTHER" id="PTHR48105">
    <property type="entry name" value="THIOREDOXIN REDUCTASE 1-RELATED-RELATED"/>
    <property type="match status" value="1"/>
</dbReference>
<organism evidence="6 7">
    <name type="scientific">Paenibacillus filicis</name>
    <dbReference type="NCBI Taxonomy" id="669464"/>
    <lineage>
        <taxon>Bacteria</taxon>
        <taxon>Bacillati</taxon>
        <taxon>Bacillota</taxon>
        <taxon>Bacilli</taxon>
        <taxon>Bacillales</taxon>
        <taxon>Paenibacillaceae</taxon>
        <taxon>Paenibacillus</taxon>
    </lineage>
</organism>
<evidence type="ECO:0000256" key="4">
    <source>
        <dbReference type="ARBA" id="ARBA00023002"/>
    </source>
</evidence>
<dbReference type="InterPro" id="IPR023753">
    <property type="entry name" value="FAD/NAD-binding_dom"/>
</dbReference>
<comment type="cofactor">
    <cofactor evidence="1">
        <name>FAD</name>
        <dbReference type="ChEBI" id="CHEBI:57692"/>
    </cofactor>
</comment>
<keyword evidence="7" id="KW-1185">Reference proteome</keyword>
<protein>
    <submittedName>
        <fullName evidence="6">NAD(P)/FAD-dependent oxidoreductase</fullName>
    </submittedName>
</protein>
<feature type="domain" description="FAD/NAD(P)-binding" evidence="5">
    <location>
        <begin position="3"/>
        <end position="282"/>
    </location>
</feature>
<evidence type="ECO:0000256" key="1">
    <source>
        <dbReference type="ARBA" id="ARBA00001974"/>
    </source>
</evidence>
<dbReference type="InterPro" id="IPR036188">
    <property type="entry name" value="FAD/NAD-bd_sf"/>
</dbReference>
<dbReference type="RefSeq" id="WP_341416205.1">
    <property type="nucleotide sequence ID" value="NZ_JBBPCC010000008.1"/>
</dbReference>
<evidence type="ECO:0000313" key="6">
    <source>
        <dbReference type="EMBL" id="MEK8129112.1"/>
    </source>
</evidence>
<dbReference type="EMBL" id="JBBPCC010000008">
    <property type="protein sequence ID" value="MEK8129112.1"/>
    <property type="molecule type" value="Genomic_DNA"/>
</dbReference>
<keyword evidence="4" id="KW-0560">Oxidoreductase</keyword>
<dbReference type="Gene3D" id="3.50.50.60">
    <property type="entry name" value="FAD/NAD(P)-binding domain"/>
    <property type="match status" value="2"/>
</dbReference>